<evidence type="ECO:0000256" key="1">
    <source>
        <dbReference type="ARBA" id="ARBA00022723"/>
    </source>
</evidence>
<dbReference type="PANTHER" id="PTHR33542:SF3">
    <property type="entry name" value="SIROHYDROCHLORIN FERROCHELATASE, CHLOROPLASTIC"/>
    <property type="match status" value="1"/>
</dbReference>
<dbReference type="OrthoDB" id="7345302at2"/>
<keyword evidence="2" id="KW-0456">Lyase</keyword>
<dbReference type="InterPro" id="IPR050963">
    <property type="entry name" value="Sirohydro_Cobaltochel/CbiX"/>
</dbReference>
<dbReference type="AlphaFoldDB" id="A0A4R3J4Z4"/>
<evidence type="ECO:0000256" key="2">
    <source>
        <dbReference type="ARBA" id="ARBA00023239"/>
    </source>
</evidence>
<keyword evidence="5" id="KW-1185">Reference proteome</keyword>
<dbReference type="SUPFAM" id="SSF53800">
    <property type="entry name" value="Chelatase"/>
    <property type="match status" value="1"/>
</dbReference>
<dbReference type="GO" id="GO:0016829">
    <property type="term" value="F:lyase activity"/>
    <property type="evidence" value="ECO:0007669"/>
    <property type="project" value="UniProtKB-KW"/>
</dbReference>
<dbReference type="Proteomes" id="UP000295304">
    <property type="component" value="Unassembled WGS sequence"/>
</dbReference>
<keyword evidence="1" id="KW-0479">Metal-binding</keyword>
<comment type="caution">
    <text evidence="4">The sequence shown here is derived from an EMBL/GenBank/DDBJ whole genome shotgun (WGS) entry which is preliminary data.</text>
</comment>
<gene>
    <name evidence="4" type="ORF">EDD55_11133</name>
</gene>
<dbReference type="InterPro" id="IPR002762">
    <property type="entry name" value="CbiX-like"/>
</dbReference>
<dbReference type="EMBL" id="SLZW01000011">
    <property type="protein sequence ID" value="TCS60332.1"/>
    <property type="molecule type" value="Genomic_DNA"/>
</dbReference>
<evidence type="ECO:0000313" key="4">
    <source>
        <dbReference type="EMBL" id="TCS60332.1"/>
    </source>
</evidence>
<dbReference type="Gene3D" id="3.40.50.1400">
    <property type="match status" value="2"/>
</dbReference>
<feature type="region of interest" description="Disordered" evidence="3">
    <location>
        <begin position="1"/>
        <end position="30"/>
    </location>
</feature>
<reference evidence="4 5" key="1">
    <citation type="submission" date="2019-03" db="EMBL/GenBank/DDBJ databases">
        <title>Genomic Encyclopedia of Type Strains, Phase IV (KMG-IV): sequencing the most valuable type-strain genomes for metagenomic binning, comparative biology and taxonomic classification.</title>
        <authorList>
            <person name="Goeker M."/>
        </authorList>
    </citation>
    <scope>NUCLEOTIDE SEQUENCE [LARGE SCALE GENOMIC DNA]</scope>
    <source>
        <strain evidence="4 5">DSM 101688</strain>
    </source>
</reference>
<evidence type="ECO:0000313" key="5">
    <source>
        <dbReference type="Proteomes" id="UP000295304"/>
    </source>
</evidence>
<dbReference type="Pfam" id="PF01903">
    <property type="entry name" value="CbiX"/>
    <property type="match status" value="1"/>
</dbReference>
<proteinExistence type="predicted"/>
<protein>
    <submittedName>
        <fullName evidence="4">Sirohydrochlorin cobaltochelatase</fullName>
    </submittedName>
</protein>
<dbReference type="PANTHER" id="PTHR33542">
    <property type="entry name" value="SIROHYDROCHLORIN FERROCHELATASE, CHLOROPLASTIC"/>
    <property type="match status" value="1"/>
</dbReference>
<accession>A0A4R3J4Z4</accession>
<name>A0A4R3J4Z4_9PROT</name>
<organism evidence="4 5">
    <name type="scientific">Varunaivibrio sulfuroxidans</name>
    <dbReference type="NCBI Taxonomy" id="1773489"/>
    <lineage>
        <taxon>Bacteria</taxon>
        <taxon>Pseudomonadati</taxon>
        <taxon>Pseudomonadota</taxon>
        <taxon>Alphaproteobacteria</taxon>
        <taxon>Rhodospirillales</taxon>
        <taxon>Magnetovibrionaceae</taxon>
        <taxon>Varunaivibrio</taxon>
    </lineage>
</organism>
<sequence>MAKTPPHAVGSPDRLKVGSEDGGEDGPWPNAALLLIGHGSSRNPSSALPTLLHSETLRNRAIFGAVHAGFLKQPPFATEVIDTIASPDIYIVPNMICKGHVTTGIIPKKLGLYGPLTVRHGPTGPRRLHLCPPVGADSHVISATGETIRAIVAKHHLVAKDTCIIMVGHGSGKSRQSYDQTQAAVAVLTNFVIPAHIRAAFLEEPPFIRNWRAITPAPNLIVVPFLMAGGQHGALDIPQCLELPPDDDALKDLEKGTRSVAGPYANEGRRIWYLRPIGLEPIIADVVIQRVRDAISMGGDR</sequence>
<dbReference type="RefSeq" id="WP_132940033.1">
    <property type="nucleotide sequence ID" value="NZ_CP119676.1"/>
</dbReference>
<dbReference type="GO" id="GO:0046872">
    <property type="term" value="F:metal ion binding"/>
    <property type="evidence" value="ECO:0007669"/>
    <property type="project" value="UniProtKB-KW"/>
</dbReference>
<evidence type="ECO:0000256" key="3">
    <source>
        <dbReference type="SAM" id="MobiDB-lite"/>
    </source>
</evidence>